<comment type="subcellular location">
    <subcellularLocation>
        <location evidence="1">Membrane</location>
        <topology evidence="1">Single-pass type IV membrane protein</topology>
    </subcellularLocation>
</comment>
<dbReference type="AlphaFoldDB" id="A0A8S1HS32"/>
<protein>
    <recommendedName>
        <fullName evidence="11">t-SNARE coiled-coil homology domain-containing protein</fullName>
    </recommendedName>
</protein>
<evidence type="ECO:0000313" key="12">
    <source>
        <dbReference type="EMBL" id="CAD6199500.1"/>
    </source>
</evidence>
<dbReference type="GO" id="GO:0006890">
    <property type="term" value="P:retrograde vesicle-mediated transport, Golgi to endoplasmic reticulum"/>
    <property type="evidence" value="ECO:0007669"/>
    <property type="project" value="TreeGrafter"/>
</dbReference>
<keyword evidence="7" id="KW-0175">Coiled coil</keyword>
<evidence type="ECO:0000256" key="3">
    <source>
        <dbReference type="ARBA" id="ARBA00022448"/>
    </source>
</evidence>
<evidence type="ECO:0000256" key="7">
    <source>
        <dbReference type="ARBA" id="ARBA00023054"/>
    </source>
</evidence>
<dbReference type="PROSITE" id="PS50192">
    <property type="entry name" value="T_SNARE"/>
    <property type="match status" value="1"/>
</dbReference>
<keyword evidence="3" id="KW-0813">Transport</keyword>
<dbReference type="SUPFAM" id="SSF58038">
    <property type="entry name" value="SNARE fusion complex"/>
    <property type="match status" value="1"/>
</dbReference>
<organism evidence="12 13">
    <name type="scientific">Caenorhabditis auriculariae</name>
    <dbReference type="NCBI Taxonomy" id="2777116"/>
    <lineage>
        <taxon>Eukaryota</taxon>
        <taxon>Metazoa</taxon>
        <taxon>Ecdysozoa</taxon>
        <taxon>Nematoda</taxon>
        <taxon>Chromadorea</taxon>
        <taxon>Rhabditida</taxon>
        <taxon>Rhabditina</taxon>
        <taxon>Rhabditomorpha</taxon>
        <taxon>Rhabditoidea</taxon>
        <taxon>Rhabditidae</taxon>
        <taxon>Peloderinae</taxon>
        <taxon>Caenorhabditis</taxon>
    </lineage>
</organism>
<feature type="compositionally biased region" description="Basic and acidic residues" evidence="9">
    <location>
        <begin position="254"/>
        <end position="266"/>
    </location>
</feature>
<dbReference type="GO" id="GO:0005783">
    <property type="term" value="C:endoplasmic reticulum"/>
    <property type="evidence" value="ECO:0007669"/>
    <property type="project" value="TreeGrafter"/>
</dbReference>
<dbReference type="GO" id="GO:0015031">
    <property type="term" value="P:protein transport"/>
    <property type="evidence" value="ECO:0007669"/>
    <property type="project" value="UniProtKB-KW"/>
</dbReference>
<proteinExistence type="inferred from homology"/>
<keyword evidence="5" id="KW-0653">Protein transport</keyword>
<gene>
    <name evidence="12" type="ORF">CAUJ_LOCUS15402</name>
</gene>
<dbReference type="Proteomes" id="UP000835052">
    <property type="component" value="Unassembled WGS sequence"/>
</dbReference>
<comment type="caution">
    <text evidence="12">The sequence shown here is derived from an EMBL/GenBank/DDBJ whole genome shotgun (WGS) entry which is preliminary data.</text>
</comment>
<accession>A0A8S1HS32</accession>
<dbReference type="PANTHER" id="PTHR15959:SF0">
    <property type="entry name" value="SYNTAXIN-18"/>
    <property type="match status" value="1"/>
</dbReference>
<dbReference type="Gene3D" id="1.20.5.110">
    <property type="match status" value="1"/>
</dbReference>
<feature type="transmembrane region" description="Helical" evidence="10">
    <location>
        <begin position="400"/>
        <end position="419"/>
    </location>
</feature>
<dbReference type="PANTHER" id="PTHR15959">
    <property type="entry name" value="SYNTAXIN-18"/>
    <property type="match status" value="1"/>
</dbReference>
<evidence type="ECO:0000256" key="6">
    <source>
        <dbReference type="ARBA" id="ARBA00022989"/>
    </source>
</evidence>
<feature type="compositionally biased region" description="Basic and acidic residues" evidence="9">
    <location>
        <begin position="273"/>
        <end position="284"/>
    </location>
</feature>
<reference evidence="12" key="1">
    <citation type="submission" date="2020-10" db="EMBL/GenBank/DDBJ databases">
        <authorList>
            <person name="Kikuchi T."/>
        </authorList>
    </citation>
    <scope>NUCLEOTIDE SEQUENCE</scope>
    <source>
        <strain evidence="12">NKZ352</strain>
    </source>
</reference>
<feature type="compositionally biased region" description="Acidic residues" evidence="9">
    <location>
        <begin position="223"/>
        <end position="238"/>
    </location>
</feature>
<name>A0A8S1HS32_9PELO</name>
<dbReference type="GO" id="GO:0031201">
    <property type="term" value="C:SNARE complex"/>
    <property type="evidence" value="ECO:0007669"/>
    <property type="project" value="TreeGrafter"/>
</dbReference>
<dbReference type="InterPro" id="IPR000727">
    <property type="entry name" value="T_SNARE_dom"/>
</dbReference>
<keyword evidence="13" id="KW-1185">Reference proteome</keyword>
<evidence type="ECO:0000256" key="5">
    <source>
        <dbReference type="ARBA" id="ARBA00022927"/>
    </source>
</evidence>
<comment type="similarity">
    <text evidence="2">Belongs to the syntaxin family.</text>
</comment>
<evidence type="ECO:0000256" key="9">
    <source>
        <dbReference type="SAM" id="MobiDB-lite"/>
    </source>
</evidence>
<sequence length="421" mass="49390">MVCDRRDLFNTVYAVDRSAQFKAEANAIQQKYLKRNKEIAKPRPSERPSAAYVSISAAAKPLAKDLFDFRKLIDEKSRDYIFTAPPYSEMSQEEREDFDEELKIGLIQFETLIQSLAVRLSNTDALKNSTERTQLTRVVEMLQAYLKDTADFVALLKREHLREVQKRNRDVADIVREAQKEGFEFKFLEGLDSMHQSQHISETVYQGMKSLQERYDFLKPDEEKNEEDDDDSLDEEYEIPSSTNEENAWDEEGWEHLENNPTEETRPSLQSTRKLDVDDSEAPRQRKNQNVNIYADEDDGTKEEFEEWRQQQGPQFREQILKHKDDLRAKYEQEHDEEIGRLEQQIAEITSLQMTFSEKVLDQERDIDLINDLALHTTENIVDGNEWIRKAISNSASRRVIMLFALIVLTFTLLFIDWIKA</sequence>
<evidence type="ECO:0000256" key="1">
    <source>
        <dbReference type="ARBA" id="ARBA00004211"/>
    </source>
</evidence>
<dbReference type="OrthoDB" id="342981at2759"/>
<dbReference type="EMBL" id="CAJGYM010000179">
    <property type="protein sequence ID" value="CAD6199500.1"/>
    <property type="molecule type" value="Genomic_DNA"/>
</dbReference>
<evidence type="ECO:0000256" key="4">
    <source>
        <dbReference type="ARBA" id="ARBA00022692"/>
    </source>
</evidence>
<evidence type="ECO:0000256" key="10">
    <source>
        <dbReference type="SAM" id="Phobius"/>
    </source>
</evidence>
<feature type="domain" description="T-SNARE coiled-coil homology" evidence="11">
    <location>
        <begin position="329"/>
        <end position="391"/>
    </location>
</feature>
<keyword evidence="6 10" id="KW-1133">Transmembrane helix</keyword>
<evidence type="ECO:0000259" key="11">
    <source>
        <dbReference type="PROSITE" id="PS50192"/>
    </source>
</evidence>
<keyword evidence="4 10" id="KW-0812">Transmembrane</keyword>
<evidence type="ECO:0000256" key="2">
    <source>
        <dbReference type="ARBA" id="ARBA00009063"/>
    </source>
</evidence>
<feature type="region of interest" description="Disordered" evidence="9">
    <location>
        <begin position="217"/>
        <end position="302"/>
    </location>
</feature>
<evidence type="ECO:0000256" key="8">
    <source>
        <dbReference type="ARBA" id="ARBA00023136"/>
    </source>
</evidence>
<evidence type="ECO:0000313" key="13">
    <source>
        <dbReference type="Proteomes" id="UP000835052"/>
    </source>
</evidence>
<keyword evidence="8 10" id="KW-0472">Membrane</keyword>